<comment type="caution">
    <text evidence="10">The sequence shown here is derived from an EMBL/GenBank/DDBJ whole genome shotgun (WGS) entry which is preliminary data.</text>
</comment>
<feature type="domain" description="Histidine kinase" evidence="9">
    <location>
        <begin position="220"/>
        <end position="413"/>
    </location>
</feature>
<accession>A0ABM9B578</accession>
<dbReference type="InterPro" id="IPR003594">
    <property type="entry name" value="HATPase_dom"/>
</dbReference>
<organism evidence="10 11">
    <name type="scientific">Neolewinella maritima</name>
    <dbReference type="NCBI Taxonomy" id="1383882"/>
    <lineage>
        <taxon>Bacteria</taxon>
        <taxon>Pseudomonadati</taxon>
        <taxon>Bacteroidota</taxon>
        <taxon>Saprospiria</taxon>
        <taxon>Saprospirales</taxon>
        <taxon>Lewinellaceae</taxon>
        <taxon>Neolewinella</taxon>
    </lineage>
</organism>
<dbReference type="SUPFAM" id="SSF47384">
    <property type="entry name" value="Homodimeric domain of signal transducing histidine kinase"/>
    <property type="match status" value="1"/>
</dbReference>
<dbReference type="InterPro" id="IPR036890">
    <property type="entry name" value="HATPase_C_sf"/>
</dbReference>
<evidence type="ECO:0000313" key="11">
    <source>
        <dbReference type="Proteomes" id="UP000837803"/>
    </source>
</evidence>
<proteinExistence type="predicted"/>
<dbReference type="Pfam" id="PF02518">
    <property type="entry name" value="HATPase_c"/>
    <property type="match status" value="1"/>
</dbReference>
<dbReference type="PROSITE" id="PS50109">
    <property type="entry name" value="HIS_KIN"/>
    <property type="match status" value="1"/>
</dbReference>
<dbReference type="PANTHER" id="PTHR45436:SF5">
    <property type="entry name" value="SENSOR HISTIDINE KINASE TRCS"/>
    <property type="match status" value="1"/>
</dbReference>
<dbReference type="Gene3D" id="3.30.565.10">
    <property type="entry name" value="Histidine kinase-like ATPase, C-terminal domain"/>
    <property type="match status" value="1"/>
</dbReference>
<keyword evidence="4" id="KW-0808">Transferase</keyword>
<evidence type="ECO:0000256" key="2">
    <source>
        <dbReference type="ARBA" id="ARBA00012438"/>
    </source>
</evidence>
<evidence type="ECO:0000256" key="1">
    <source>
        <dbReference type="ARBA" id="ARBA00000085"/>
    </source>
</evidence>
<feature type="transmembrane region" description="Helical" evidence="8">
    <location>
        <begin position="12"/>
        <end position="34"/>
    </location>
</feature>
<evidence type="ECO:0000256" key="7">
    <source>
        <dbReference type="ARBA" id="ARBA00022989"/>
    </source>
</evidence>
<dbReference type="SMART" id="SM00387">
    <property type="entry name" value="HATPase_c"/>
    <property type="match status" value="1"/>
</dbReference>
<dbReference type="PANTHER" id="PTHR45436">
    <property type="entry name" value="SENSOR HISTIDINE KINASE YKOH"/>
    <property type="match status" value="1"/>
</dbReference>
<dbReference type="EC" id="2.7.13.3" evidence="2"/>
<dbReference type="SUPFAM" id="SSF55874">
    <property type="entry name" value="ATPase domain of HSP90 chaperone/DNA topoisomerase II/histidine kinase"/>
    <property type="match status" value="1"/>
</dbReference>
<dbReference type="InterPro" id="IPR005467">
    <property type="entry name" value="His_kinase_dom"/>
</dbReference>
<gene>
    <name evidence="10" type="ORF">LEM8419_03427</name>
</gene>
<evidence type="ECO:0000256" key="5">
    <source>
        <dbReference type="ARBA" id="ARBA00022692"/>
    </source>
</evidence>
<keyword evidence="11" id="KW-1185">Reference proteome</keyword>
<feature type="transmembrane region" description="Helical" evidence="8">
    <location>
        <begin position="134"/>
        <end position="153"/>
    </location>
</feature>
<evidence type="ECO:0000256" key="4">
    <source>
        <dbReference type="ARBA" id="ARBA00022679"/>
    </source>
</evidence>
<keyword evidence="8" id="KW-0472">Membrane</keyword>
<dbReference type="CDD" id="cd00082">
    <property type="entry name" value="HisKA"/>
    <property type="match status" value="1"/>
</dbReference>
<dbReference type="InterPro" id="IPR036097">
    <property type="entry name" value="HisK_dim/P_sf"/>
</dbReference>
<keyword evidence="6" id="KW-0418">Kinase</keyword>
<dbReference type="InterPro" id="IPR050428">
    <property type="entry name" value="TCS_sensor_his_kinase"/>
</dbReference>
<protein>
    <recommendedName>
        <fullName evidence="2">histidine kinase</fullName>
        <ecNumber evidence="2">2.7.13.3</ecNumber>
    </recommendedName>
</protein>
<evidence type="ECO:0000256" key="3">
    <source>
        <dbReference type="ARBA" id="ARBA00022553"/>
    </source>
</evidence>
<keyword evidence="5 8" id="KW-0812">Transmembrane</keyword>
<evidence type="ECO:0000256" key="8">
    <source>
        <dbReference type="SAM" id="Phobius"/>
    </source>
</evidence>
<sequence>MKLLQRSSRYYLLFSLLIFGVIALALIVGLRYSLNHTSDELLANTRLPLARELAGRPLRPRMEIMDEIIELQPIDRVTDRQSFRDTIIEMYDVEEAELELEPYRKYTYESPIGDTPYRISISLSTVENEDITRTVLGVVLAGLLLFLLAINLLNRYLSIRLWKPFYGTVAEIKAFSARQSVTPAFPPSETDEFTDLNRELQRMTGQMQREYDSLRQFTENASHEIQTPLAIIRNHVDLLLRDSDRPEADYGNLQRISEAVSRLSKLNKTLLLLTKIEHDQFPDAAPLDLYSLVSEKLKQLAPALEEKSIRLTTGLHPLTVRLPPALADVLLNNLLGNAVRHNLKGGQLAVTLGDRQLVVENTGPDSNLRGEQVFDRFRKEGTDTDSLGLGLALVREICDRFGFTIRYDRDGRLHKMTLTF</sequence>
<dbReference type="EMBL" id="CAKLPZ010000006">
    <property type="protein sequence ID" value="CAH1002553.1"/>
    <property type="molecule type" value="Genomic_DNA"/>
</dbReference>
<dbReference type="Pfam" id="PF00512">
    <property type="entry name" value="HisKA"/>
    <property type="match status" value="1"/>
</dbReference>
<keyword evidence="3" id="KW-0597">Phosphoprotein</keyword>
<comment type="catalytic activity">
    <reaction evidence="1">
        <text>ATP + protein L-histidine = ADP + protein N-phospho-L-histidine.</text>
        <dbReference type="EC" id="2.7.13.3"/>
    </reaction>
</comment>
<dbReference type="SMART" id="SM00388">
    <property type="entry name" value="HisKA"/>
    <property type="match status" value="1"/>
</dbReference>
<dbReference type="RefSeq" id="WP_238752382.1">
    <property type="nucleotide sequence ID" value="NZ_CAKLPZ010000006.1"/>
</dbReference>
<keyword evidence="7 8" id="KW-1133">Transmembrane helix</keyword>
<name>A0ABM9B578_9BACT</name>
<dbReference type="InterPro" id="IPR003661">
    <property type="entry name" value="HisK_dim/P_dom"/>
</dbReference>
<dbReference type="Gene3D" id="1.10.287.130">
    <property type="match status" value="1"/>
</dbReference>
<reference evidence="10" key="1">
    <citation type="submission" date="2021-12" db="EMBL/GenBank/DDBJ databases">
        <authorList>
            <person name="Rodrigo-Torres L."/>
            <person name="Arahal R. D."/>
            <person name="Lucena T."/>
        </authorList>
    </citation>
    <scope>NUCLEOTIDE SEQUENCE</scope>
    <source>
        <strain evidence="10">CECT 8419</strain>
    </source>
</reference>
<evidence type="ECO:0000256" key="6">
    <source>
        <dbReference type="ARBA" id="ARBA00022777"/>
    </source>
</evidence>
<dbReference type="Proteomes" id="UP000837803">
    <property type="component" value="Unassembled WGS sequence"/>
</dbReference>
<evidence type="ECO:0000259" key="9">
    <source>
        <dbReference type="PROSITE" id="PS50109"/>
    </source>
</evidence>
<evidence type="ECO:0000313" key="10">
    <source>
        <dbReference type="EMBL" id="CAH1002553.1"/>
    </source>
</evidence>